<evidence type="ECO:0008006" key="2">
    <source>
        <dbReference type="Google" id="ProtNLM"/>
    </source>
</evidence>
<reference evidence="1" key="1">
    <citation type="submission" date="2017-05" db="UniProtKB">
        <authorList>
            <consortium name="EnsemblMetazoa"/>
        </authorList>
    </citation>
    <scope>IDENTIFICATION</scope>
</reference>
<dbReference type="EnsemblMetazoa" id="Aqu2.1.16483_001">
    <property type="protein sequence ID" value="Aqu2.1.16483_001"/>
    <property type="gene ID" value="Aqu2.1.16483"/>
</dbReference>
<dbReference type="Gene3D" id="1.10.533.10">
    <property type="entry name" value="Death Domain, Fas"/>
    <property type="match status" value="1"/>
</dbReference>
<dbReference type="CDD" id="cd01670">
    <property type="entry name" value="Death"/>
    <property type="match status" value="1"/>
</dbReference>
<sequence>IKDLDIVIEELTILNQLDCTKWIKFGLHLGLYEPRLKTIETDYRGKTVECFCECMS</sequence>
<dbReference type="AlphaFoldDB" id="A0A1X7TND6"/>
<protein>
    <recommendedName>
        <fullName evidence="2">Death domain-containing protein</fullName>
    </recommendedName>
</protein>
<name>A0A1X7TND6_AMPQE</name>
<proteinExistence type="predicted"/>
<dbReference type="InParanoid" id="A0A1X7TND6"/>
<organism evidence="1">
    <name type="scientific">Amphimedon queenslandica</name>
    <name type="common">Sponge</name>
    <dbReference type="NCBI Taxonomy" id="400682"/>
    <lineage>
        <taxon>Eukaryota</taxon>
        <taxon>Metazoa</taxon>
        <taxon>Porifera</taxon>
        <taxon>Demospongiae</taxon>
        <taxon>Heteroscleromorpha</taxon>
        <taxon>Haplosclerida</taxon>
        <taxon>Niphatidae</taxon>
        <taxon>Amphimedon</taxon>
    </lineage>
</organism>
<dbReference type="InterPro" id="IPR011029">
    <property type="entry name" value="DEATH-like_dom_sf"/>
</dbReference>
<accession>A0A1X7TND6</accession>
<evidence type="ECO:0000313" key="1">
    <source>
        <dbReference type="EnsemblMetazoa" id="Aqu2.1.16483_001"/>
    </source>
</evidence>